<keyword evidence="1" id="KW-0472">Membrane</keyword>
<keyword evidence="1" id="KW-0812">Transmembrane</keyword>
<name>A0A1I7W6Q9_HETBA</name>
<feature type="transmembrane region" description="Helical" evidence="1">
    <location>
        <begin position="238"/>
        <end position="261"/>
    </location>
</feature>
<dbReference type="AlphaFoldDB" id="A0A1I7W6Q9"/>
<proteinExistence type="predicted"/>
<feature type="transmembrane region" description="Helical" evidence="1">
    <location>
        <begin position="154"/>
        <end position="174"/>
    </location>
</feature>
<dbReference type="Pfam" id="PF10327">
    <property type="entry name" value="7TM_GPCR_Sri"/>
    <property type="match status" value="1"/>
</dbReference>
<dbReference type="Proteomes" id="UP000095283">
    <property type="component" value="Unplaced"/>
</dbReference>
<dbReference type="WBParaSite" id="Hba_00305">
    <property type="protein sequence ID" value="Hba_00305"/>
    <property type="gene ID" value="Hba_00305"/>
</dbReference>
<reference evidence="3" key="1">
    <citation type="submission" date="2016-11" db="UniProtKB">
        <authorList>
            <consortium name="WormBaseParasite"/>
        </authorList>
    </citation>
    <scope>IDENTIFICATION</scope>
</reference>
<dbReference type="Pfam" id="PF10318">
    <property type="entry name" value="7TM_GPCR_Srh"/>
    <property type="match status" value="1"/>
</dbReference>
<evidence type="ECO:0000313" key="2">
    <source>
        <dbReference type="Proteomes" id="UP000095283"/>
    </source>
</evidence>
<evidence type="ECO:0000256" key="1">
    <source>
        <dbReference type="SAM" id="Phobius"/>
    </source>
</evidence>
<dbReference type="PANTHER" id="PTHR45830:SF15">
    <property type="entry name" value="SERPENTINE RECEPTOR, CLASS I"/>
    <property type="match status" value="1"/>
</dbReference>
<feature type="transmembrane region" description="Helical" evidence="1">
    <location>
        <begin position="65"/>
        <end position="83"/>
    </location>
</feature>
<dbReference type="PANTHER" id="PTHR45830">
    <property type="entry name" value="SERPENTINE RECEPTOR, CLASS I"/>
    <property type="match status" value="1"/>
</dbReference>
<protein>
    <submittedName>
        <fullName evidence="3">G protein-coupled receptor</fullName>
    </submittedName>
</protein>
<dbReference type="InterPro" id="IPR019429">
    <property type="entry name" value="7TM_GPCR_serpentine_rcpt_Sri"/>
</dbReference>
<accession>A0A1I7W6Q9</accession>
<organism evidence="2 3">
    <name type="scientific">Heterorhabditis bacteriophora</name>
    <name type="common">Entomopathogenic nematode worm</name>
    <dbReference type="NCBI Taxonomy" id="37862"/>
    <lineage>
        <taxon>Eukaryota</taxon>
        <taxon>Metazoa</taxon>
        <taxon>Ecdysozoa</taxon>
        <taxon>Nematoda</taxon>
        <taxon>Chromadorea</taxon>
        <taxon>Rhabditida</taxon>
        <taxon>Rhabditina</taxon>
        <taxon>Rhabditomorpha</taxon>
        <taxon>Strongyloidea</taxon>
        <taxon>Heterorhabditidae</taxon>
        <taxon>Heterorhabditis</taxon>
    </lineage>
</organism>
<sequence>MDNFTLFDYHNDALLLFYNINSPICILLNLLAIYLIVFKSSGEMGKYRWYLLHYQKKYKVSHKKFIFCIVLFILVVSSFHYIFTQLSEVHPSLWPELLRKVCLLLSQLIWKIPKLAKFKTNFTYSVIFKQNPEAMELLKIPNAYYFPASFMFKMYLTIQILFSSFSVVTLLGLICHMRYIFRKQCEHLTVRTQELQKKFLRTQIIQVSVPVALVFIPVVIFYIRVLDGRLGLQILNDILMMMFSAYGSVATIFLIFFNVPYRKFLSGKIREFVQKNVGEIHQGEAVFKKVIEKSEKYEQLEDDKNPMSLNPERCQKMQLLLLCNVHISKNAFVAGKHLTIILLRIHVRTPPTVRYDLLCCSRTFWDSRSPVSRPTTVGTVNYALNNGLCCRRINDSIRNYSASTERELSTLSSSSHNERGTHSKQFLLFDHIFHMENIRFFYQFLYRRGADSAFWWTLVHQTELEAITHFKV</sequence>
<feature type="transmembrane region" description="Helical" evidence="1">
    <location>
        <begin position="204"/>
        <end position="226"/>
    </location>
</feature>
<keyword evidence="1" id="KW-1133">Transmembrane helix</keyword>
<evidence type="ECO:0000313" key="3">
    <source>
        <dbReference type="WBParaSite" id="Hba_00305"/>
    </source>
</evidence>
<feature type="transmembrane region" description="Helical" evidence="1">
    <location>
        <begin position="20"/>
        <end position="38"/>
    </location>
</feature>
<dbReference type="InterPro" id="IPR019422">
    <property type="entry name" value="7TM_GPCR_serpentine_rcpt_Srh"/>
</dbReference>
<keyword evidence="2" id="KW-1185">Reference proteome</keyword>